<proteinExistence type="predicted"/>
<dbReference type="EMBL" id="MLAK01000692">
    <property type="protein sequence ID" value="OHT07605.1"/>
    <property type="molecule type" value="Genomic_DNA"/>
</dbReference>
<evidence type="ECO:0000313" key="2">
    <source>
        <dbReference type="Proteomes" id="UP000179807"/>
    </source>
</evidence>
<organism evidence="1 2">
    <name type="scientific">Tritrichomonas foetus</name>
    <dbReference type="NCBI Taxonomy" id="1144522"/>
    <lineage>
        <taxon>Eukaryota</taxon>
        <taxon>Metamonada</taxon>
        <taxon>Parabasalia</taxon>
        <taxon>Tritrichomonadida</taxon>
        <taxon>Tritrichomonadidae</taxon>
        <taxon>Tritrichomonas</taxon>
    </lineage>
</organism>
<dbReference type="RefSeq" id="XP_068360741.1">
    <property type="nucleotide sequence ID" value="XM_068503605.1"/>
</dbReference>
<sequence length="461" mass="54328">MMFFSDIQKIISQMIEYPASPDKIGNNLPYIVDQELISILSSKPELVPYINIDFINSPMSSEEFVHILGDLTNFYHFQILANPPKTESMSSHLLTIVSSDNLKLHKINFIYYKVEKIRNILYEKNLQLFSSLLEFLELLLENLTSYPIVILMHKLLEDAQYDSEESKSLIRLAFSYNVHYKQQLFPNQAKLYQMLISHISPLFKGEIIVFPIHPLQNIFDSAISQSTFYFYNEIQSLIREFKTMSPIYFMNEILEICDRIKTIFELKAKNSLKIIFILLNRYVFDQIYESNPYFHKDSMNWMFLQYRTTFQKLDVNLQFFPSNLTIHHKPRRTLRDDPYYSEAISLLEESQLHNNPVDMLDAINKSMNSALKAAKYYYSQKSNKDIESMARIMTQDSIIKIFKTVLLSADIPELQNIRDFTSNFIINDSLSKELYLANKLFISCTNDLFDIIEVERQNRNK</sequence>
<evidence type="ECO:0008006" key="3">
    <source>
        <dbReference type="Google" id="ProtNLM"/>
    </source>
</evidence>
<name>A0A1J4KDR7_9EUKA</name>
<gene>
    <name evidence="1" type="ORF">TRFO_24174</name>
</gene>
<reference evidence="1" key="1">
    <citation type="submission" date="2016-10" db="EMBL/GenBank/DDBJ databases">
        <authorList>
            <person name="Benchimol M."/>
            <person name="Almeida L.G."/>
            <person name="Vasconcelos A.T."/>
            <person name="Perreira-Neves A."/>
            <person name="Rosa I.A."/>
            <person name="Tasca T."/>
            <person name="Bogo M.R."/>
            <person name="de Souza W."/>
        </authorList>
    </citation>
    <scope>NUCLEOTIDE SEQUENCE [LARGE SCALE GENOMIC DNA]</scope>
    <source>
        <strain evidence="1">K</strain>
    </source>
</reference>
<accession>A0A1J4KDR7</accession>
<dbReference type="VEuPathDB" id="TrichDB:TRFO_24174"/>
<dbReference type="GeneID" id="94838309"/>
<comment type="caution">
    <text evidence="1">The sequence shown here is derived from an EMBL/GenBank/DDBJ whole genome shotgun (WGS) entry which is preliminary data.</text>
</comment>
<protein>
    <recommendedName>
        <fullName evidence="3">VPS9 domain-containing protein</fullName>
    </recommendedName>
</protein>
<dbReference type="Proteomes" id="UP000179807">
    <property type="component" value="Unassembled WGS sequence"/>
</dbReference>
<keyword evidence="2" id="KW-1185">Reference proteome</keyword>
<dbReference type="AlphaFoldDB" id="A0A1J4KDR7"/>
<evidence type="ECO:0000313" key="1">
    <source>
        <dbReference type="EMBL" id="OHT07605.1"/>
    </source>
</evidence>